<protein>
    <submittedName>
        <fullName evidence="1">Uncharacterized protein</fullName>
    </submittedName>
</protein>
<gene>
    <name evidence="1" type="ORF">LCGC14_1426430</name>
</gene>
<dbReference type="EMBL" id="LAZR01009564">
    <property type="protein sequence ID" value="KKM71859.1"/>
    <property type="molecule type" value="Genomic_DNA"/>
</dbReference>
<evidence type="ECO:0000313" key="1">
    <source>
        <dbReference type="EMBL" id="KKM71859.1"/>
    </source>
</evidence>
<sequence length="59" mass="6898">MSGEKEDMRKAIKKIIKKEDSIDEALRLWKELCEYEKKNGINVPTFGTMNNLGKRNKNI</sequence>
<reference evidence="1" key="1">
    <citation type="journal article" date="2015" name="Nature">
        <title>Complex archaea that bridge the gap between prokaryotes and eukaryotes.</title>
        <authorList>
            <person name="Spang A."/>
            <person name="Saw J.H."/>
            <person name="Jorgensen S.L."/>
            <person name="Zaremba-Niedzwiedzka K."/>
            <person name="Martijn J."/>
            <person name="Lind A.E."/>
            <person name="van Eijk R."/>
            <person name="Schleper C."/>
            <person name="Guy L."/>
            <person name="Ettema T.J."/>
        </authorList>
    </citation>
    <scope>NUCLEOTIDE SEQUENCE</scope>
</reference>
<organism evidence="1">
    <name type="scientific">marine sediment metagenome</name>
    <dbReference type="NCBI Taxonomy" id="412755"/>
    <lineage>
        <taxon>unclassified sequences</taxon>
        <taxon>metagenomes</taxon>
        <taxon>ecological metagenomes</taxon>
    </lineage>
</organism>
<accession>A0A0F9JPW0</accession>
<comment type="caution">
    <text evidence="1">The sequence shown here is derived from an EMBL/GenBank/DDBJ whole genome shotgun (WGS) entry which is preliminary data.</text>
</comment>
<proteinExistence type="predicted"/>
<dbReference type="AlphaFoldDB" id="A0A0F9JPW0"/>
<name>A0A0F9JPW0_9ZZZZ</name>